<dbReference type="EMBL" id="CP017962">
    <property type="protein sequence ID" value="APC47317.1"/>
    <property type="molecule type" value="Genomic_DNA"/>
</dbReference>
<dbReference type="AlphaFoldDB" id="A0AAC9NJA2"/>
<proteinExistence type="predicted"/>
<dbReference type="RefSeq" id="WP_071648298.1">
    <property type="nucleotide sequence ID" value="NZ_CP017962.1"/>
</dbReference>
<accession>A0AAC9NJA2</accession>
<reference evidence="1 2" key="1">
    <citation type="submission" date="2016-11" db="EMBL/GenBank/DDBJ databases">
        <title>Complete genome sequencing of Virgibacillus halodenitrificans PDB-F2.</title>
        <authorList>
            <person name="Sun Z."/>
            <person name="Zhou Y."/>
            <person name="Li H."/>
        </authorList>
    </citation>
    <scope>NUCLEOTIDE SEQUENCE [LARGE SCALE GENOMIC DNA]</scope>
    <source>
        <strain evidence="1 2">PDB-F2</strain>
    </source>
</reference>
<gene>
    <name evidence="1" type="ORF">BME96_03650</name>
</gene>
<organism evidence="1 2">
    <name type="scientific">Virgibacillus halodenitrificans</name>
    <name type="common">Bacillus halodenitrificans</name>
    <dbReference type="NCBI Taxonomy" id="1482"/>
    <lineage>
        <taxon>Bacteria</taxon>
        <taxon>Bacillati</taxon>
        <taxon>Bacillota</taxon>
        <taxon>Bacilli</taxon>
        <taxon>Bacillales</taxon>
        <taxon>Bacillaceae</taxon>
        <taxon>Virgibacillus</taxon>
    </lineage>
</organism>
<evidence type="ECO:0000313" key="1">
    <source>
        <dbReference type="EMBL" id="APC47317.1"/>
    </source>
</evidence>
<sequence>MNTQKVSVLLNKLTIPIQITTEGLEEKRRQGENFYRIHKDKLNWKFEFVEKEKNSKIKILKNFSSETEASKYFYSFQLKRYFFEQYIYPFEQDNKDINIGEPHCSLRDLQEAFNRLNISQSYYSFNGLKKANSILLEPVNVTESKVFFIGEGEKIVVESPVVENWLAYYNTFKKVYKLYLLDKHFEFLLTCNLDAEKLSDEYIKIVLS</sequence>
<dbReference type="Proteomes" id="UP000182945">
    <property type="component" value="Chromosome"/>
</dbReference>
<evidence type="ECO:0000313" key="2">
    <source>
        <dbReference type="Proteomes" id="UP000182945"/>
    </source>
</evidence>
<dbReference type="GeneID" id="71513480"/>
<dbReference type="KEGG" id="vhl:BME96_03650"/>
<protein>
    <submittedName>
        <fullName evidence="1">Uncharacterized protein</fullName>
    </submittedName>
</protein>
<name>A0AAC9NJA2_VIRHA</name>